<organism evidence="7 8">
    <name type="scientific">Klugiella xanthotipulae</name>
    <dbReference type="NCBI Taxonomy" id="244735"/>
    <lineage>
        <taxon>Bacteria</taxon>
        <taxon>Bacillati</taxon>
        <taxon>Actinomycetota</taxon>
        <taxon>Actinomycetes</taxon>
        <taxon>Micrococcales</taxon>
        <taxon>Microbacteriaceae</taxon>
        <taxon>Klugiella</taxon>
    </lineage>
</organism>
<evidence type="ECO:0000259" key="5">
    <source>
        <dbReference type="Pfam" id="PF00534"/>
    </source>
</evidence>
<dbReference type="InterPro" id="IPR001296">
    <property type="entry name" value="Glyco_trans_1"/>
</dbReference>
<evidence type="ECO:0000259" key="6">
    <source>
        <dbReference type="Pfam" id="PF13439"/>
    </source>
</evidence>
<name>A0A543I6T6_9MICO</name>
<keyword evidence="3 7" id="KW-0808">Transferase</keyword>
<feature type="compositionally biased region" description="Basic and acidic residues" evidence="4">
    <location>
        <begin position="151"/>
        <end position="170"/>
    </location>
</feature>
<dbReference type="Pfam" id="PF00534">
    <property type="entry name" value="Glycos_transf_1"/>
    <property type="match status" value="1"/>
</dbReference>
<dbReference type="EMBL" id="VFPN01000001">
    <property type="protein sequence ID" value="TQM66288.1"/>
    <property type="molecule type" value="Genomic_DNA"/>
</dbReference>
<evidence type="ECO:0000313" key="7">
    <source>
        <dbReference type="EMBL" id="TQM66288.1"/>
    </source>
</evidence>
<feature type="domain" description="Glycosyltransferase subfamily 4-like N-terminal" evidence="6">
    <location>
        <begin position="36"/>
        <end position="208"/>
    </location>
</feature>
<evidence type="ECO:0000256" key="1">
    <source>
        <dbReference type="ARBA" id="ARBA00021292"/>
    </source>
</evidence>
<dbReference type="GO" id="GO:0016758">
    <property type="term" value="F:hexosyltransferase activity"/>
    <property type="evidence" value="ECO:0007669"/>
    <property type="project" value="TreeGrafter"/>
</dbReference>
<comment type="caution">
    <text evidence="7">The sequence shown here is derived from an EMBL/GenBank/DDBJ whole genome shotgun (WGS) entry which is preliminary data.</text>
</comment>
<evidence type="ECO:0000256" key="4">
    <source>
        <dbReference type="SAM" id="MobiDB-lite"/>
    </source>
</evidence>
<dbReference type="InterPro" id="IPR050194">
    <property type="entry name" value="Glycosyltransferase_grp1"/>
</dbReference>
<dbReference type="GO" id="GO:1901137">
    <property type="term" value="P:carbohydrate derivative biosynthetic process"/>
    <property type="evidence" value="ECO:0007669"/>
    <property type="project" value="UniProtKB-ARBA"/>
</dbReference>
<protein>
    <recommendedName>
        <fullName evidence="1">D-inositol 3-phosphate glycosyltransferase</fullName>
    </recommendedName>
</protein>
<accession>A0A543I6T6</accession>
<dbReference type="Proteomes" id="UP000318331">
    <property type="component" value="Unassembled WGS sequence"/>
</dbReference>
<reference evidence="7 8" key="1">
    <citation type="submission" date="2019-06" db="EMBL/GenBank/DDBJ databases">
        <title>Sequencing the genomes of 1000 actinobacteria strains.</title>
        <authorList>
            <person name="Klenk H.-P."/>
        </authorList>
    </citation>
    <scope>NUCLEOTIDE SEQUENCE [LARGE SCALE GENOMIC DNA]</scope>
    <source>
        <strain evidence="7 8">DSM 18031</strain>
    </source>
</reference>
<feature type="region of interest" description="Disordered" evidence="4">
    <location>
        <begin position="151"/>
        <end position="178"/>
    </location>
</feature>
<dbReference type="PANTHER" id="PTHR45947:SF3">
    <property type="entry name" value="SULFOQUINOVOSYL TRANSFERASE SQD2"/>
    <property type="match status" value="1"/>
</dbReference>
<dbReference type="AlphaFoldDB" id="A0A543I6T6"/>
<dbReference type="Pfam" id="PF13439">
    <property type="entry name" value="Glyco_transf_4"/>
    <property type="match status" value="1"/>
</dbReference>
<evidence type="ECO:0000256" key="3">
    <source>
        <dbReference type="ARBA" id="ARBA00022679"/>
    </source>
</evidence>
<keyword evidence="2" id="KW-0328">Glycosyltransferase</keyword>
<gene>
    <name evidence="7" type="ORF">FB466_1125</name>
</gene>
<feature type="domain" description="Glycosyl transferase family 1" evidence="5">
    <location>
        <begin position="229"/>
        <end position="386"/>
    </location>
</feature>
<dbReference type="Gene3D" id="3.40.50.2000">
    <property type="entry name" value="Glycogen Phosphorylase B"/>
    <property type="match status" value="2"/>
</dbReference>
<dbReference type="OrthoDB" id="9810929at2"/>
<proteinExistence type="predicted"/>
<keyword evidence="8" id="KW-1185">Reference proteome</keyword>
<evidence type="ECO:0000313" key="8">
    <source>
        <dbReference type="Proteomes" id="UP000318331"/>
    </source>
</evidence>
<dbReference type="PANTHER" id="PTHR45947">
    <property type="entry name" value="SULFOQUINOVOSYL TRANSFERASE SQD2"/>
    <property type="match status" value="1"/>
</dbReference>
<sequence>MDAVPIADNAGVRPLTVSLVSFHTSPLDLPGRGDAGGLNVQVLALADTLTARGHRVSILTRRHGRDQPERALTPGGAEVLALPAGPLGPLRKEQLPKVVAEFSDHLAALPTPDVIHSHYWLSGLAAQPVAAGLGIPHVLNLHTVVALKDEHRAPGDSPESPERCASERMLTRSGDTVAGSERERDAIIRHYGPAPERVHHIPPGVDTDLFSPARAANSPAPLRALPHGYLAVLGRVQPLKGQDLAIRLLAALPAAARPDLVLAGEPTLGQEDYATGLRALATSLGVAERVHFLPARSRADAAALLAGARLALVPSHSETFGLVALEAAASGTPVLAQRTTGLIESISDGESGILCDGRDPETWAREAARLLDDPTRLDGLSRSARDWAHNHSWEAHAARVEDLYARLAGATTSPVARI</sequence>
<dbReference type="SUPFAM" id="SSF53756">
    <property type="entry name" value="UDP-Glycosyltransferase/glycogen phosphorylase"/>
    <property type="match status" value="1"/>
</dbReference>
<dbReference type="InterPro" id="IPR028098">
    <property type="entry name" value="Glyco_trans_4-like_N"/>
</dbReference>
<evidence type="ECO:0000256" key="2">
    <source>
        <dbReference type="ARBA" id="ARBA00022676"/>
    </source>
</evidence>